<keyword evidence="2" id="KW-1185">Reference proteome</keyword>
<proteinExistence type="predicted"/>
<name>A0A248JLD6_9PROT</name>
<dbReference type="AlphaFoldDB" id="A0A248JLD6"/>
<dbReference type="KEGG" id="nao:Y958_00930"/>
<dbReference type="Proteomes" id="UP000197153">
    <property type="component" value="Chromosome 1"/>
</dbReference>
<evidence type="ECO:0000313" key="1">
    <source>
        <dbReference type="EMBL" id="ASG19547.1"/>
    </source>
</evidence>
<accession>A0A248JLD6</accession>
<dbReference type="EMBL" id="CP022110">
    <property type="protein sequence ID" value="ASG19547.1"/>
    <property type="molecule type" value="Genomic_DNA"/>
</dbReference>
<evidence type="ECO:0000313" key="2">
    <source>
        <dbReference type="Proteomes" id="UP000197153"/>
    </source>
</evidence>
<organism evidence="1 2">
    <name type="scientific">Nitrospirillum viridazoti CBAmc</name>
    <dbReference type="NCBI Taxonomy" id="1441467"/>
    <lineage>
        <taxon>Bacteria</taxon>
        <taxon>Pseudomonadati</taxon>
        <taxon>Pseudomonadota</taxon>
        <taxon>Alphaproteobacteria</taxon>
        <taxon>Rhodospirillales</taxon>
        <taxon>Azospirillaceae</taxon>
        <taxon>Nitrospirillum</taxon>
        <taxon>Nitrospirillum viridazoti</taxon>
    </lineage>
</organism>
<sequence>MAGREEIHLVYFDKKARPIRGYNVFLYLMHQRRARLISSMEEAMPVQGYTGHMERELRALTRQLTVAGQDILEGSTEWTKTYHWPTLTLDAETAALL</sequence>
<gene>
    <name evidence="1" type="ORF">Y958_00930</name>
</gene>
<protein>
    <submittedName>
        <fullName evidence="1">Uncharacterized protein</fullName>
    </submittedName>
</protein>
<reference evidence="1 2" key="1">
    <citation type="submission" date="2017-06" db="EMBL/GenBank/DDBJ databases">
        <title>Complete genome sequence of Nitrospirillum amazonense strain CBAmC, an endophytic nitrogen-fixing and plant growth-promoting bacterium, isolated from sugarcane.</title>
        <authorList>
            <person name="Schwab S."/>
            <person name="dos Santos Teixeira K.R."/>
            <person name="Simoes Araujo J.L."/>
            <person name="Soares Vidal M."/>
            <person name="Borges de Freitas H.R."/>
            <person name="Rivello Crivelaro A.L."/>
            <person name="Bueno de Camargo Nunes A."/>
            <person name="dos Santos C.M."/>
            <person name="Palmeira da Silva Rosa D."/>
            <person name="da Silva Padilha D."/>
            <person name="da Silva E."/>
            <person name="Araujo Terra L."/>
            <person name="Soares Mendes V."/>
            <person name="Farinelli L."/>
            <person name="Magalhaes Cruz L."/>
            <person name="Baldani J.I."/>
        </authorList>
    </citation>
    <scope>NUCLEOTIDE SEQUENCE [LARGE SCALE GENOMIC DNA]</scope>
    <source>
        <strain evidence="1 2">CBAmC</strain>
    </source>
</reference>
<dbReference type="RefSeq" id="WP_088870544.1">
    <property type="nucleotide sequence ID" value="NZ_CP022110.1"/>
</dbReference>